<dbReference type="SUPFAM" id="SSF50965">
    <property type="entry name" value="Galactose oxidase, central domain"/>
    <property type="match status" value="1"/>
</dbReference>
<dbReference type="Pfam" id="PF24981">
    <property type="entry name" value="Beta-prop_ATRN-LZTR1"/>
    <property type="match status" value="1"/>
</dbReference>
<keyword evidence="2" id="KW-0677">Repeat</keyword>
<dbReference type="AlphaFoldDB" id="A0AAN7TPS6"/>
<evidence type="ECO:0000256" key="1">
    <source>
        <dbReference type="ARBA" id="ARBA00022441"/>
    </source>
</evidence>
<dbReference type="InterPro" id="IPR051746">
    <property type="entry name" value="Kelch_domain_containing_8"/>
</dbReference>
<dbReference type="PANTHER" id="PTHR46260">
    <property type="entry name" value="RING-TYPE DOMAIN-CONTAINING PROTEIN"/>
    <property type="match status" value="1"/>
</dbReference>
<name>A0AAN7TPS6_9MYCE</name>
<feature type="domain" description="Attractin/MKLN-like beta-propeller" evidence="3">
    <location>
        <begin position="382"/>
        <end position="584"/>
    </location>
</feature>
<dbReference type="InterPro" id="IPR056737">
    <property type="entry name" value="Beta-prop_ATRN-MKLN-like"/>
</dbReference>
<organism evidence="4 5">
    <name type="scientific">Dictyostelium firmibasis</name>
    <dbReference type="NCBI Taxonomy" id="79012"/>
    <lineage>
        <taxon>Eukaryota</taxon>
        <taxon>Amoebozoa</taxon>
        <taxon>Evosea</taxon>
        <taxon>Eumycetozoa</taxon>
        <taxon>Dictyostelia</taxon>
        <taxon>Dictyosteliales</taxon>
        <taxon>Dictyosteliaceae</taxon>
        <taxon>Dictyostelium</taxon>
    </lineage>
</organism>
<dbReference type="InterPro" id="IPR011043">
    <property type="entry name" value="Gal_Oxase/kelch_b-propeller"/>
</dbReference>
<evidence type="ECO:0000256" key="2">
    <source>
        <dbReference type="ARBA" id="ARBA00022737"/>
    </source>
</evidence>
<protein>
    <recommendedName>
        <fullName evidence="3">Attractin/MKLN-like beta-propeller domain-containing protein</fullName>
    </recommendedName>
</protein>
<proteinExistence type="predicted"/>
<dbReference type="InterPro" id="IPR006652">
    <property type="entry name" value="Kelch_1"/>
</dbReference>
<gene>
    <name evidence="4" type="ORF">RB653_001911</name>
</gene>
<dbReference type="PANTHER" id="PTHR46260:SF3">
    <property type="entry name" value="RING-TYPE DOMAIN-CONTAINING PROTEIN"/>
    <property type="match status" value="1"/>
</dbReference>
<accession>A0AAN7TPS6</accession>
<keyword evidence="5" id="KW-1185">Reference proteome</keyword>
<dbReference type="Proteomes" id="UP001344447">
    <property type="component" value="Unassembled WGS sequence"/>
</dbReference>
<evidence type="ECO:0000259" key="3">
    <source>
        <dbReference type="Pfam" id="PF24981"/>
    </source>
</evidence>
<evidence type="ECO:0000313" key="5">
    <source>
        <dbReference type="Proteomes" id="UP001344447"/>
    </source>
</evidence>
<dbReference type="Gene3D" id="2.120.10.80">
    <property type="entry name" value="Kelch-type beta propeller"/>
    <property type="match status" value="1"/>
</dbReference>
<sequence>MIENDEFKNLNDHWKKTIEKLSIYKEISEQTLERCDESFIETKKKICQDFDTIINYLSDRKIELLQQLGEELEAHKQHIESNRDKSMMLIEQLNKKMNSLSVSSCSPSKFDKGIGGGGGGGGGGGLSHSTSFSSNLSSHYLSASSGFASSPLNYSTSSLMATNIGATSPLKKSTSFQTDYLQVLKESISYIEWDWQDEFQENSTTNTKIIKQPKPISSIASDLILNSSFKSFDDLNTKFQEFSNNNNIDDDNDDDSYDEYDNYSNYENDGNDCNKYQDGEDGNNSNCGEINLRKKNNSSKNLKIFGRLKFKIIETQEYKKLNSNLEDSKCIYSIGGKFKDGFDQYSIEKFDFKEGLWRSLQSIPSIMDNDFTGNFDGKNHIYLFGGSLSPTRILKYNLLEDQWEKIDSSGANNDSNTEIPENGRFLHCSVFDGKQNIYLIGGFPRATSILKFNIITEQFSKQSSSSTSISTSTTTTTTTTTLRNLWSISALYKEDNNSIYLVGGCNITRQSVDTLERYDIDNDRFYQLSTLPIGCYSAGVFLDEQEHYIYVFGGYNSKENKCLSVIQRYDLLENSWSVITNDNPNLLMPKPMMINGNSIIFDSSKRTVYILGGYNNVTKESIDDTYSLDISNILEPDSNKITWQINKIGQYKNSKFKGGTSILVQK</sequence>
<dbReference type="InterPro" id="IPR015915">
    <property type="entry name" value="Kelch-typ_b-propeller"/>
</dbReference>
<comment type="caution">
    <text evidence="4">The sequence shown here is derived from an EMBL/GenBank/DDBJ whole genome shotgun (WGS) entry which is preliminary data.</text>
</comment>
<keyword evidence="1" id="KW-0880">Kelch repeat</keyword>
<dbReference type="SMART" id="SM00612">
    <property type="entry name" value="Kelch"/>
    <property type="match status" value="3"/>
</dbReference>
<dbReference type="EMBL" id="JAVFKY010000004">
    <property type="protein sequence ID" value="KAK5576974.1"/>
    <property type="molecule type" value="Genomic_DNA"/>
</dbReference>
<reference evidence="4 5" key="1">
    <citation type="submission" date="2023-11" db="EMBL/GenBank/DDBJ databases">
        <title>Dfirmibasis_genome.</title>
        <authorList>
            <person name="Edelbroek B."/>
            <person name="Kjellin J."/>
            <person name="Jerlstrom-Hultqvist J."/>
            <person name="Soderbom F."/>
        </authorList>
    </citation>
    <scope>NUCLEOTIDE SEQUENCE [LARGE SCALE GENOMIC DNA]</scope>
    <source>
        <strain evidence="4 5">TNS-C-14</strain>
    </source>
</reference>
<evidence type="ECO:0000313" key="4">
    <source>
        <dbReference type="EMBL" id="KAK5576974.1"/>
    </source>
</evidence>